<evidence type="ECO:0000313" key="3">
    <source>
        <dbReference type="Proteomes" id="UP000256805"/>
    </source>
</evidence>
<dbReference type="CDD" id="cd18785">
    <property type="entry name" value="SF2_C"/>
    <property type="match status" value="1"/>
</dbReference>
<evidence type="ECO:0000313" key="2">
    <source>
        <dbReference type="EMBL" id="SPS02992.1"/>
    </source>
</evidence>
<dbReference type="SMART" id="SM00490">
    <property type="entry name" value="HELICc"/>
    <property type="match status" value="1"/>
</dbReference>
<dbReference type="Pfam" id="PF03457">
    <property type="entry name" value="HA"/>
    <property type="match status" value="5"/>
</dbReference>
<reference evidence="2 3" key="1">
    <citation type="submission" date="2018-01" db="EMBL/GenBank/DDBJ databases">
        <authorList>
            <person name="Gaut B.S."/>
            <person name="Morton B.R."/>
            <person name="Clegg M.T."/>
            <person name="Duvall M.R."/>
        </authorList>
    </citation>
    <scope>NUCLEOTIDE SEQUENCE [LARGE SCALE GENOMIC DNA]</scope>
    <source>
        <strain evidence="2">Cupriavidus taiwanensis cmp 52</strain>
    </source>
</reference>
<dbReference type="InterPro" id="IPR027417">
    <property type="entry name" value="P-loop_NTPase"/>
</dbReference>
<dbReference type="InterPro" id="IPR005114">
    <property type="entry name" value="Helicase_assoc"/>
</dbReference>
<dbReference type="Gene3D" id="6.10.140.530">
    <property type="match status" value="5"/>
</dbReference>
<organism evidence="2 3">
    <name type="scientific">Cupriavidus taiwanensis</name>
    <dbReference type="NCBI Taxonomy" id="164546"/>
    <lineage>
        <taxon>Bacteria</taxon>
        <taxon>Pseudomonadati</taxon>
        <taxon>Pseudomonadota</taxon>
        <taxon>Betaproteobacteria</taxon>
        <taxon>Burkholderiales</taxon>
        <taxon>Burkholderiaceae</taxon>
        <taxon>Cupriavidus</taxon>
    </lineage>
</organism>
<dbReference type="EMBL" id="OVTA01000126">
    <property type="protein sequence ID" value="SPS02992.1"/>
    <property type="molecule type" value="Genomic_DNA"/>
</dbReference>
<sequence>MLCDYQVVVVLSNSDDLRTVVERDGKQRPAAESDRLLEAGLVGVVKALGEFGLKKVITFHHSLSKASRFQRDIGAVADAMRSIGKSQIKVHASFISGKMKAHQRRALLSQLASAPHAENRIITNARCLTEAIDVPNVDGIVFVDPRTSEIDIAQALGRALRVSPGKVVGTVVLPILVGEGESPEEVAQSTDFRAIWRVLAALRAHDEDFAAGLNIAKASSLTGKAGSAFDPLAKVTIVGGRHTEEIADILRPLLVHDLSDSWEAVFEIARQRFERCGDCNAASHELWPQDSPSGFPLGRWIAGQRDYRNRGRMSMERARRLESIGMNWKPNDTKWHSICDAVIRWIAANDNGVVPVGAASDNEQLTIDLGQWASVQRRHHRDGQLSADKVAKLTNAGFSWDPLGDAFEKGFREAASWAGEHGHCNAPQRTVLSNGYPLGAWISSLRLAQAKGTLPIERQVRLESIGMEWNFRDSQWEEGFAAAKAWAGIHGDCNAPKHSTVCGNGSRDFKLGNWIGTQRKLYGKGQLDPAKVKRLEGIGMRWDVRKERHDAAWLRALERLHAYQKAHRGLLPPMAFSSDDGFALGMWLHAQRDRWRKGTLERNRVELLAAAGASPEVNVRGPLTKTKENRENLTAGRSSPRGIAPGAEIVSTAIVLRTTSSEPVICAPAP</sequence>
<dbReference type="Pfam" id="PF00271">
    <property type="entry name" value="Helicase_C"/>
    <property type="match status" value="1"/>
</dbReference>
<name>A0A375JDT0_9BURK</name>
<feature type="domain" description="Helicase C-terminal" evidence="1">
    <location>
        <begin position="40"/>
        <end position="210"/>
    </location>
</feature>
<dbReference type="AlphaFoldDB" id="A0A375JDT0"/>
<dbReference type="InterPro" id="IPR001650">
    <property type="entry name" value="Helicase_C-like"/>
</dbReference>
<dbReference type="PANTHER" id="PTHR33418">
    <property type="entry name" value="HELICASE-ASSOCIATED"/>
    <property type="match status" value="1"/>
</dbReference>
<dbReference type="PROSITE" id="PS51194">
    <property type="entry name" value="HELICASE_CTER"/>
    <property type="match status" value="1"/>
</dbReference>
<gene>
    <name evidence="2" type="ORF">CBM2634_U590001</name>
</gene>
<evidence type="ECO:0000259" key="1">
    <source>
        <dbReference type="PROSITE" id="PS51194"/>
    </source>
</evidence>
<accession>A0A375JDT0</accession>
<dbReference type="Gene3D" id="3.40.50.300">
    <property type="entry name" value="P-loop containing nucleotide triphosphate hydrolases"/>
    <property type="match status" value="1"/>
</dbReference>
<protein>
    <recommendedName>
        <fullName evidence="1">Helicase C-terminal domain-containing protein</fullName>
    </recommendedName>
</protein>
<dbReference type="PANTHER" id="PTHR33418:SF1">
    <property type="entry name" value="HELICASE-ASSOCIATED DOMAIN-CONTAINING PROTEIN"/>
    <property type="match status" value="1"/>
</dbReference>
<dbReference type="SUPFAM" id="SSF52540">
    <property type="entry name" value="P-loop containing nucleoside triphosphate hydrolases"/>
    <property type="match status" value="1"/>
</dbReference>
<dbReference type="Proteomes" id="UP000256805">
    <property type="component" value="Unassembled WGS sequence"/>
</dbReference>
<proteinExistence type="predicted"/>